<gene>
    <name evidence="1" type="ORF">PLEPLA_LOCUS14874</name>
</gene>
<evidence type="ECO:0000313" key="2">
    <source>
        <dbReference type="Proteomes" id="UP001153269"/>
    </source>
</evidence>
<evidence type="ECO:0000313" key="1">
    <source>
        <dbReference type="EMBL" id="CAB1426936.1"/>
    </source>
</evidence>
<sequence>MKTNCCHGNRCHNIKPGERMKGEIEMSSAQAPQLPGDINIPRRGGIIVERVHLRRKLQTCCVSAVALQIKMLRLTEVESDTLKKPLCCHTCGASGGWSSSPVEK</sequence>
<protein>
    <submittedName>
        <fullName evidence="1">Uncharacterized protein</fullName>
    </submittedName>
</protein>
<keyword evidence="2" id="KW-1185">Reference proteome</keyword>
<dbReference type="Proteomes" id="UP001153269">
    <property type="component" value="Unassembled WGS sequence"/>
</dbReference>
<accession>A0A9N7U9F4</accession>
<reference evidence="1" key="1">
    <citation type="submission" date="2020-03" db="EMBL/GenBank/DDBJ databases">
        <authorList>
            <person name="Weist P."/>
        </authorList>
    </citation>
    <scope>NUCLEOTIDE SEQUENCE</scope>
</reference>
<dbReference type="AlphaFoldDB" id="A0A9N7U9F4"/>
<organism evidence="1 2">
    <name type="scientific">Pleuronectes platessa</name>
    <name type="common">European plaice</name>
    <dbReference type="NCBI Taxonomy" id="8262"/>
    <lineage>
        <taxon>Eukaryota</taxon>
        <taxon>Metazoa</taxon>
        <taxon>Chordata</taxon>
        <taxon>Craniata</taxon>
        <taxon>Vertebrata</taxon>
        <taxon>Euteleostomi</taxon>
        <taxon>Actinopterygii</taxon>
        <taxon>Neopterygii</taxon>
        <taxon>Teleostei</taxon>
        <taxon>Neoteleostei</taxon>
        <taxon>Acanthomorphata</taxon>
        <taxon>Carangaria</taxon>
        <taxon>Pleuronectiformes</taxon>
        <taxon>Pleuronectoidei</taxon>
        <taxon>Pleuronectidae</taxon>
        <taxon>Pleuronectes</taxon>
    </lineage>
</organism>
<name>A0A9N7U9F4_PLEPL</name>
<dbReference type="EMBL" id="CADEAL010000928">
    <property type="protein sequence ID" value="CAB1426936.1"/>
    <property type="molecule type" value="Genomic_DNA"/>
</dbReference>
<comment type="caution">
    <text evidence="1">The sequence shown here is derived from an EMBL/GenBank/DDBJ whole genome shotgun (WGS) entry which is preliminary data.</text>
</comment>
<proteinExistence type="predicted"/>